<sequence>MLDYPLSKTTVNIMTTNKLLLVLSFMFLLCVGQGATAANFSFTGNFNKDNDVQLFSFTIGADSTTVAINTLSLLGGVNLNGQSIAGDGFNPYLAIFEQNTGLFVFDTLNKATNEEAVIANSGSHFYGTLSAGSYILALTQLDNVALGANLADGFADSLGLATFGASPFTAQNGGGSSHWAVDIANVDSAHLATVPLPGALLLFLQGLLVLPIARSLTRHNGVNV</sequence>
<reference evidence="2 3" key="2">
    <citation type="journal article" date="2016" name="Microb. Ecol.">
        <title>Genome Characteristics of a Novel Type I Methanotroph (Sn10-6) Isolated from a Flooded Indian Rice Field.</title>
        <authorList>
            <person name="Rahalkar M.C."/>
            <person name="Pandit P.S."/>
            <person name="Dhakephalkar P.K."/>
            <person name="Pore S."/>
            <person name="Arora P."/>
            <person name="Kapse N."/>
        </authorList>
    </citation>
    <scope>NUCLEOTIDE SEQUENCE [LARGE SCALE GENOMIC DNA]</scope>
    <source>
        <strain evidence="2 3">Sn10-6</strain>
    </source>
</reference>
<keyword evidence="3" id="KW-1185">Reference proteome</keyword>
<proteinExistence type="predicted"/>
<comment type="caution">
    <text evidence="2">The sequence shown here is derived from an EMBL/GenBank/DDBJ whole genome shotgun (WGS) entry which is preliminary data.</text>
</comment>
<evidence type="ECO:0000256" key="1">
    <source>
        <dbReference type="SAM" id="SignalP"/>
    </source>
</evidence>
<dbReference type="EMBL" id="LAJX01000371">
    <property type="protein sequence ID" value="KJV04945.1"/>
    <property type="molecule type" value="Genomic_DNA"/>
</dbReference>
<dbReference type="Proteomes" id="UP000033684">
    <property type="component" value="Unassembled WGS sequence"/>
</dbReference>
<name>A0A0F3IDR2_9GAMM</name>
<dbReference type="NCBIfam" id="NF038127">
    <property type="entry name" value="FDP_fam"/>
    <property type="match status" value="1"/>
</dbReference>
<reference evidence="3" key="1">
    <citation type="submission" date="2015-03" db="EMBL/GenBank/DDBJ databases">
        <title>Draft genome sequence of a novel methanotroph (Sn10-6) isolated from flooded ricefield rhizosphere in India.</title>
        <authorList>
            <person name="Pandit P.S."/>
            <person name="Pore S.D."/>
            <person name="Arora P."/>
            <person name="Kapse N.G."/>
            <person name="Dhakephalkar P.K."/>
            <person name="Rahalkar M.C."/>
        </authorList>
    </citation>
    <scope>NUCLEOTIDE SEQUENCE [LARGE SCALE GENOMIC DNA]</scope>
    <source>
        <strain evidence="3">Sn10-6</strain>
    </source>
</reference>
<evidence type="ECO:0008006" key="4">
    <source>
        <dbReference type="Google" id="ProtNLM"/>
    </source>
</evidence>
<accession>A0A0F3IDR2</accession>
<gene>
    <name evidence="2" type="ORF">VZ94_21750</name>
</gene>
<dbReference type="AlphaFoldDB" id="A0A0F3IDR2"/>
<organism evidence="2 3">
    <name type="scientific">Methylocucumis oryzae</name>
    <dbReference type="NCBI Taxonomy" id="1632867"/>
    <lineage>
        <taxon>Bacteria</taxon>
        <taxon>Pseudomonadati</taxon>
        <taxon>Pseudomonadota</taxon>
        <taxon>Gammaproteobacteria</taxon>
        <taxon>Methylococcales</taxon>
        <taxon>Methylococcaceae</taxon>
        <taxon>Methylocucumis</taxon>
    </lineage>
</organism>
<feature type="chain" id="PRO_5002462207" description="DUF4394 domain-containing protein" evidence="1">
    <location>
        <begin position="38"/>
        <end position="224"/>
    </location>
</feature>
<evidence type="ECO:0000313" key="2">
    <source>
        <dbReference type="EMBL" id="KJV04945.1"/>
    </source>
</evidence>
<keyword evidence="1" id="KW-0732">Signal</keyword>
<feature type="signal peptide" evidence="1">
    <location>
        <begin position="1"/>
        <end position="37"/>
    </location>
</feature>
<protein>
    <recommendedName>
        <fullName evidence="4">DUF4394 domain-containing protein</fullName>
    </recommendedName>
</protein>
<evidence type="ECO:0000313" key="3">
    <source>
        <dbReference type="Proteomes" id="UP000033684"/>
    </source>
</evidence>